<organism evidence="3">
    <name type="scientific">Caenorhabditis brenneri</name>
    <name type="common">Nematode worm</name>
    <dbReference type="NCBI Taxonomy" id="135651"/>
    <lineage>
        <taxon>Eukaryota</taxon>
        <taxon>Metazoa</taxon>
        <taxon>Ecdysozoa</taxon>
        <taxon>Nematoda</taxon>
        <taxon>Chromadorea</taxon>
        <taxon>Rhabditida</taxon>
        <taxon>Rhabditina</taxon>
        <taxon>Rhabditomorpha</taxon>
        <taxon>Rhabditoidea</taxon>
        <taxon>Rhabditidae</taxon>
        <taxon>Peloderinae</taxon>
        <taxon>Caenorhabditis</taxon>
    </lineage>
</organism>
<dbReference type="AlphaFoldDB" id="G0NHP9"/>
<dbReference type="HOGENOM" id="CLU_1961500_0_0_1"/>
<accession>G0NHP9</accession>
<dbReference type="Proteomes" id="UP000008068">
    <property type="component" value="Unassembled WGS sequence"/>
</dbReference>
<feature type="region of interest" description="Disordered" evidence="1">
    <location>
        <begin position="1"/>
        <end position="128"/>
    </location>
</feature>
<evidence type="ECO:0000256" key="1">
    <source>
        <dbReference type="SAM" id="MobiDB-lite"/>
    </source>
</evidence>
<feature type="compositionally biased region" description="Polar residues" evidence="1">
    <location>
        <begin position="50"/>
        <end position="72"/>
    </location>
</feature>
<evidence type="ECO:0000313" key="3">
    <source>
        <dbReference type="Proteomes" id="UP000008068"/>
    </source>
</evidence>
<evidence type="ECO:0000313" key="2">
    <source>
        <dbReference type="EMBL" id="EGT31557.1"/>
    </source>
</evidence>
<feature type="compositionally biased region" description="Polar residues" evidence="1">
    <location>
        <begin position="81"/>
        <end position="91"/>
    </location>
</feature>
<dbReference type="STRING" id="135651.G0NHP9"/>
<gene>
    <name evidence="2" type="ORF">CAEBREN_32400</name>
</gene>
<dbReference type="InParanoid" id="G0NHP9"/>
<proteinExistence type="predicted"/>
<dbReference type="EMBL" id="GL379886">
    <property type="protein sequence ID" value="EGT31557.1"/>
    <property type="molecule type" value="Genomic_DNA"/>
</dbReference>
<sequence>MAFRKGAARYRNPQTPPLPYQWSPESRSKKSGNWGKQTGSRNTVDENERYSQSNAYNSLQCKPPSQSSQRNCPTADKPTKISATKSPQCHTTKPPGHTPITSSPQYSQPATPQYSQPVTPHTHTRPKN</sequence>
<reference evidence="3" key="1">
    <citation type="submission" date="2011-07" db="EMBL/GenBank/DDBJ databases">
        <authorList>
            <consortium name="Caenorhabditis brenneri Sequencing and Analysis Consortium"/>
            <person name="Wilson R.K."/>
        </authorList>
    </citation>
    <scope>NUCLEOTIDE SEQUENCE [LARGE SCALE GENOMIC DNA]</scope>
    <source>
        <strain evidence="3">PB2801</strain>
    </source>
</reference>
<name>G0NHP9_CAEBE</name>
<keyword evidence="3" id="KW-1185">Reference proteome</keyword>
<feature type="compositionally biased region" description="Polar residues" evidence="1">
    <location>
        <begin position="99"/>
        <end position="121"/>
    </location>
</feature>
<protein>
    <submittedName>
        <fullName evidence="2">Uncharacterized protein</fullName>
    </submittedName>
</protein>